<dbReference type="RefSeq" id="WP_095687990.1">
    <property type="nucleotide sequence ID" value="NZ_CP016779.1"/>
</dbReference>
<evidence type="ECO:0000256" key="1">
    <source>
        <dbReference type="ARBA" id="ARBA00004651"/>
    </source>
</evidence>
<name>A0A249L406_9ACTN</name>
<dbReference type="CDD" id="cd06579">
    <property type="entry name" value="TM_PBP1_transp_AraH_like"/>
    <property type="match status" value="1"/>
</dbReference>
<gene>
    <name evidence="8" type="ORF">B1sIIB91_02100</name>
</gene>
<feature type="transmembrane region" description="Helical" evidence="7">
    <location>
        <begin position="235"/>
        <end position="256"/>
    </location>
</feature>
<dbReference type="AlphaFoldDB" id="A0A249L406"/>
<evidence type="ECO:0000256" key="6">
    <source>
        <dbReference type="SAM" id="MobiDB-lite"/>
    </source>
</evidence>
<keyword evidence="5 7" id="KW-0472">Membrane</keyword>
<evidence type="ECO:0000256" key="7">
    <source>
        <dbReference type="SAM" id="Phobius"/>
    </source>
</evidence>
<dbReference type="PANTHER" id="PTHR32196:SF63">
    <property type="entry name" value="INNER MEMBRANE ABC TRANSPORTER PERMEASE PROTEIN YJFF"/>
    <property type="match status" value="1"/>
</dbReference>
<feature type="transmembrane region" description="Helical" evidence="7">
    <location>
        <begin position="142"/>
        <end position="161"/>
    </location>
</feature>
<keyword evidence="4 7" id="KW-1133">Transmembrane helix</keyword>
<dbReference type="EMBL" id="CP016779">
    <property type="protein sequence ID" value="ASY23714.1"/>
    <property type="molecule type" value="Genomic_DNA"/>
</dbReference>
<sequence length="361" mass="37694">MSINGNPVSDFGLLDERQSFWQKLRKTQTAQIMLVLVVITAIFSLLAPDTFFTLFNLRNIFINIAMFAILGIGMTFVIITAGIDLSIGSMLVFSSVIGCKAIVASGGQGWGSTIAGLFACLILATLLGAINGWLVAVANVPAFIVTLGSFSTVLGLAQITTGGIDLSDATDVMVDKIGFGNVIGQIPALGVIALVCVIFGGILLHKTKFGLTTYAIGSNIEGCRRVGINVNRHLVLVYALMGFCAGIAGFLSLALYQQTTIAGQSNTALTVIAGVVIGGTSLFGGYGSMFGTMIGLLIPIVLQTGFIIIGVVPFWQNVVVGVFLVAAVYVDNARRAAAEGGGRSLKKRSSKESNLNAKGNK</sequence>
<keyword evidence="3 7" id="KW-0812">Transmembrane</keyword>
<evidence type="ECO:0000256" key="2">
    <source>
        <dbReference type="ARBA" id="ARBA00022475"/>
    </source>
</evidence>
<evidence type="ECO:0000256" key="4">
    <source>
        <dbReference type="ARBA" id="ARBA00022989"/>
    </source>
</evidence>
<feature type="transmembrane region" description="Helical" evidence="7">
    <location>
        <begin position="30"/>
        <end position="48"/>
    </location>
</feature>
<dbReference type="Proteomes" id="UP000217210">
    <property type="component" value="Chromosome"/>
</dbReference>
<evidence type="ECO:0000313" key="8">
    <source>
        <dbReference type="EMBL" id="ASY23714.1"/>
    </source>
</evidence>
<feature type="transmembrane region" description="Helical" evidence="7">
    <location>
        <begin position="60"/>
        <end position="79"/>
    </location>
</feature>
<feature type="transmembrane region" description="Helical" evidence="7">
    <location>
        <begin position="268"/>
        <end position="301"/>
    </location>
</feature>
<evidence type="ECO:0000256" key="3">
    <source>
        <dbReference type="ARBA" id="ARBA00022692"/>
    </source>
</evidence>
<dbReference type="PANTHER" id="PTHR32196">
    <property type="entry name" value="ABC TRANSPORTER PERMEASE PROTEIN YPHD-RELATED-RELATED"/>
    <property type="match status" value="1"/>
</dbReference>
<comment type="subcellular location">
    <subcellularLocation>
        <location evidence="1">Cell membrane</location>
        <topology evidence="1">Multi-pass membrane protein</topology>
    </subcellularLocation>
</comment>
<dbReference type="OrthoDB" id="3468954at2"/>
<dbReference type="KEGG" id="nab:B1sIIB91_02100"/>
<protein>
    <submittedName>
        <fullName evidence="8">Ribose transport system permease protein</fullName>
    </submittedName>
</protein>
<accession>A0A249L406</accession>
<dbReference type="GO" id="GO:0022857">
    <property type="term" value="F:transmembrane transporter activity"/>
    <property type="evidence" value="ECO:0007669"/>
    <property type="project" value="InterPro"/>
</dbReference>
<dbReference type="GO" id="GO:0005886">
    <property type="term" value="C:plasma membrane"/>
    <property type="evidence" value="ECO:0007669"/>
    <property type="project" value="UniProtKB-SubCell"/>
</dbReference>
<evidence type="ECO:0000256" key="5">
    <source>
        <dbReference type="ARBA" id="ARBA00023136"/>
    </source>
</evidence>
<proteinExistence type="predicted"/>
<feature type="region of interest" description="Disordered" evidence="6">
    <location>
        <begin position="340"/>
        <end position="361"/>
    </location>
</feature>
<feature type="transmembrane region" description="Helical" evidence="7">
    <location>
        <begin position="182"/>
        <end position="204"/>
    </location>
</feature>
<dbReference type="Pfam" id="PF02653">
    <property type="entry name" value="BPD_transp_2"/>
    <property type="match status" value="1"/>
</dbReference>
<dbReference type="InterPro" id="IPR001851">
    <property type="entry name" value="ABC_transp_permease"/>
</dbReference>
<keyword evidence="9" id="KW-1185">Reference proteome</keyword>
<feature type="compositionally biased region" description="Polar residues" evidence="6">
    <location>
        <begin position="352"/>
        <end position="361"/>
    </location>
</feature>
<organism evidence="8 9">
    <name type="scientific">Candidatus Nanopelagicus abundans</name>
    <dbReference type="NCBI Taxonomy" id="1884916"/>
    <lineage>
        <taxon>Bacteria</taxon>
        <taxon>Bacillati</taxon>
        <taxon>Actinomycetota</taxon>
        <taxon>Actinomycetes</taxon>
        <taxon>Candidatus Nanopelagicales</taxon>
        <taxon>Candidatus Nanopelagicaceae</taxon>
        <taxon>Candidatus Nanopelagicus</taxon>
    </lineage>
</organism>
<reference evidence="8 9" key="1">
    <citation type="submission" date="2016-07" db="EMBL/GenBank/DDBJ databases">
        <title>High microdiversification within the ubiquitous acI lineage of Actinobacteria.</title>
        <authorList>
            <person name="Neuenschwander S.M."/>
            <person name="Salcher M."/>
            <person name="Ghai R."/>
            <person name="Pernthaler J."/>
        </authorList>
    </citation>
    <scope>NUCLEOTIDE SEQUENCE [LARGE SCALE GENOMIC DNA]</scope>
    <source>
        <strain evidence="8">MMS-IIB-91</strain>
    </source>
</reference>
<keyword evidence="2" id="KW-1003">Cell membrane</keyword>
<evidence type="ECO:0000313" key="9">
    <source>
        <dbReference type="Proteomes" id="UP000217210"/>
    </source>
</evidence>
<feature type="transmembrane region" description="Helical" evidence="7">
    <location>
        <begin position="115"/>
        <end position="136"/>
    </location>
</feature>